<evidence type="ECO:0000256" key="1">
    <source>
        <dbReference type="PROSITE-ProRule" id="PRU00339"/>
    </source>
</evidence>
<dbReference type="Proteomes" id="UP001169862">
    <property type="component" value="Unassembled WGS sequence"/>
</dbReference>
<evidence type="ECO:0000256" key="2">
    <source>
        <dbReference type="SAM" id="MobiDB-lite"/>
    </source>
</evidence>
<proteinExistence type="predicted"/>
<feature type="compositionally biased region" description="Polar residues" evidence="2">
    <location>
        <begin position="78"/>
        <end position="100"/>
    </location>
</feature>
<gene>
    <name evidence="4" type="ORF">Q4490_07170</name>
</gene>
<dbReference type="SUPFAM" id="SSF48452">
    <property type="entry name" value="TPR-like"/>
    <property type="match status" value="1"/>
</dbReference>
<keyword evidence="3" id="KW-0812">Transmembrane</keyword>
<sequence>MSLVNDMLRDLDARQRGELSAVAAIQGSSKPKRSRQRLWVTVIVCLVLCSLAAYLAVRSFAPWILQDINKQLVAPSTQPQTQSVSEPQALTPVRTEQQPAAETIGLESASDELVNNDATSTPAGASTQPAANTVTKINWTGLADGNGYLSIWLTSTRPFTVHENSAQAFEWDIAQTQLAIALPKTLSDHVSRFTQLPSDTGTRFRIETRVPMRFKPSLRQNPARMVVDMSMVRAAPSGAVATQALVANQSSPESSRVETEPSAARVTTPESTPAAASPAAVSSPEVSAENNTPDTNEVSGTWRKAMNTKPTDSSTVREARRLLAKNDINAAVQRLEKFVAQYQKSDQSRYLLAQLYLSTENYSSAQRVIDGAPASLSWALLNARAQLQQGNGDMALALLQQYPEAQAREDYVDLLASAYQLQGDHRQAVQSYLTVLALNPQQARAWINMGISLEHLQQRSRAIDAYQNAIRIPDIPPALRQYAAQQLQRLQ</sequence>
<comment type="caution">
    <text evidence="4">The sequence shown here is derived from an EMBL/GenBank/DDBJ whole genome shotgun (WGS) entry which is preliminary data.</text>
</comment>
<dbReference type="SMART" id="SM00028">
    <property type="entry name" value="TPR"/>
    <property type="match status" value="2"/>
</dbReference>
<dbReference type="InterPro" id="IPR019734">
    <property type="entry name" value="TPR_rpt"/>
</dbReference>
<evidence type="ECO:0000313" key="4">
    <source>
        <dbReference type="EMBL" id="MDO6453341.1"/>
    </source>
</evidence>
<dbReference type="RefSeq" id="WP_303549563.1">
    <property type="nucleotide sequence ID" value="NZ_JAUOPG010000004.1"/>
</dbReference>
<feature type="compositionally biased region" description="Polar residues" evidence="2">
    <location>
        <begin position="290"/>
        <end position="299"/>
    </location>
</feature>
<keyword evidence="1" id="KW-0802">TPR repeat</keyword>
<feature type="transmembrane region" description="Helical" evidence="3">
    <location>
        <begin position="38"/>
        <end position="57"/>
    </location>
</feature>
<dbReference type="PROSITE" id="PS50005">
    <property type="entry name" value="TPR"/>
    <property type="match status" value="1"/>
</dbReference>
<keyword evidence="3" id="KW-1133">Transmembrane helix</keyword>
<feature type="region of interest" description="Disordered" evidence="2">
    <location>
        <begin position="246"/>
        <end position="315"/>
    </location>
</feature>
<feature type="compositionally biased region" description="Low complexity" evidence="2">
    <location>
        <begin position="266"/>
        <end position="289"/>
    </location>
</feature>
<evidence type="ECO:0000256" key="3">
    <source>
        <dbReference type="SAM" id="Phobius"/>
    </source>
</evidence>
<name>A0AAW7XFZ7_9GAMM</name>
<reference evidence="4" key="1">
    <citation type="submission" date="2023-07" db="EMBL/GenBank/DDBJ databases">
        <title>Genome content predicts the carbon catabolic preferences of heterotrophic bacteria.</title>
        <authorList>
            <person name="Gralka M."/>
        </authorList>
    </citation>
    <scope>NUCLEOTIDE SEQUENCE</scope>
    <source>
        <strain evidence="4">I2M16</strain>
    </source>
</reference>
<dbReference type="AlphaFoldDB" id="A0AAW7XFZ7"/>
<dbReference type="Pfam" id="PF13432">
    <property type="entry name" value="TPR_16"/>
    <property type="match status" value="1"/>
</dbReference>
<evidence type="ECO:0000313" key="5">
    <source>
        <dbReference type="Proteomes" id="UP001169862"/>
    </source>
</evidence>
<dbReference type="Pfam" id="PF12895">
    <property type="entry name" value="ANAPC3"/>
    <property type="match status" value="1"/>
</dbReference>
<feature type="repeat" description="TPR" evidence="1">
    <location>
        <begin position="409"/>
        <end position="442"/>
    </location>
</feature>
<feature type="compositionally biased region" description="Polar residues" evidence="2">
    <location>
        <begin position="116"/>
        <end position="129"/>
    </location>
</feature>
<organism evidence="4 5">
    <name type="scientific">Neptunomonas phycophila</name>
    <dbReference type="NCBI Taxonomy" id="1572645"/>
    <lineage>
        <taxon>Bacteria</taxon>
        <taxon>Pseudomonadati</taxon>
        <taxon>Pseudomonadota</taxon>
        <taxon>Gammaproteobacteria</taxon>
        <taxon>Oceanospirillales</taxon>
        <taxon>Oceanospirillaceae</taxon>
        <taxon>Neptunomonas</taxon>
    </lineage>
</organism>
<keyword evidence="3" id="KW-0472">Membrane</keyword>
<feature type="region of interest" description="Disordered" evidence="2">
    <location>
        <begin position="78"/>
        <end position="129"/>
    </location>
</feature>
<dbReference type="InterPro" id="IPR011990">
    <property type="entry name" value="TPR-like_helical_dom_sf"/>
</dbReference>
<dbReference type="Gene3D" id="1.25.40.10">
    <property type="entry name" value="Tetratricopeptide repeat domain"/>
    <property type="match status" value="2"/>
</dbReference>
<dbReference type="EMBL" id="JAUOPG010000004">
    <property type="protein sequence ID" value="MDO6453341.1"/>
    <property type="molecule type" value="Genomic_DNA"/>
</dbReference>
<accession>A0AAW7XFZ7</accession>
<protein>
    <submittedName>
        <fullName evidence="4">Tetratricopeptide repeat protein</fullName>
    </submittedName>
</protein>